<dbReference type="Gramene" id="Kaladp0094s0047.1.v1.1">
    <property type="protein sequence ID" value="Kaladp0094s0047.1.v1.1"/>
    <property type="gene ID" value="Kaladp0094s0047.v1.1"/>
</dbReference>
<accession>A0A7N0UY77</accession>
<dbReference type="SMART" id="SM00367">
    <property type="entry name" value="LRR_CC"/>
    <property type="match status" value="4"/>
</dbReference>
<dbReference type="PANTHER" id="PTHR13318:SF101">
    <property type="entry name" value="F-BOX_LRR PROTEIN"/>
    <property type="match status" value="1"/>
</dbReference>
<dbReference type="OMA" id="FANCVEL"/>
<feature type="region of interest" description="Disordered" evidence="1">
    <location>
        <begin position="1"/>
        <end position="41"/>
    </location>
</feature>
<dbReference type="Gene3D" id="3.80.10.10">
    <property type="entry name" value="Ribonuclease Inhibitor"/>
    <property type="match status" value="2"/>
</dbReference>
<dbReference type="PANTHER" id="PTHR13318">
    <property type="entry name" value="PARTNER OF PAIRED, ISOFORM B-RELATED"/>
    <property type="match status" value="1"/>
</dbReference>
<keyword evidence="3" id="KW-1185">Reference proteome</keyword>
<proteinExistence type="predicted"/>
<evidence type="ECO:0000256" key="1">
    <source>
        <dbReference type="SAM" id="MobiDB-lite"/>
    </source>
</evidence>
<protein>
    <recommendedName>
        <fullName evidence="4">Rad7</fullName>
    </recommendedName>
</protein>
<dbReference type="GO" id="GO:0031146">
    <property type="term" value="P:SCF-dependent proteasomal ubiquitin-dependent protein catabolic process"/>
    <property type="evidence" value="ECO:0007669"/>
    <property type="project" value="TreeGrafter"/>
</dbReference>
<dbReference type="AlphaFoldDB" id="A0A7N0UY77"/>
<organism evidence="2 3">
    <name type="scientific">Kalanchoe fedtschenkoi</name>
    <name type="common">Lavender scallops</name>
    <name type="synonym">South American air plant</name>
    <dbReference type="NCBI Taxonomy" id="63787"/>
    <lineage>
        <taxon>Eukaryota</taxon>
        <taxon>Viridiplantae</taxon>
        <taxon>Streptophyta</taxon>
        <taxon>Embryophyta</taxon>
        <taxon>Tracheophyta</taxon>
        <taxon>Spermatophyta</taxon>
        <taxon>Magnoliopsida</taxon>
        <taxon>eudicotyledons</taxon>
        <taxon>Gunneridae</taxon>
        <taxon>Pentapetalae</taxon>
        <taxon>Saxifragales</taxon>
        <taxon>Crassulaceae</taxon>
        <taxon>Kalanchoe</taxon>
    </lineage>
</organism>
<evidence type="ECO:0000313" key="2">
    <source>
        <dbReference type="EnsemblPlants" id="Kaladp0094s0047.1.v1.1"/>
    </source>
</evidence>
<dbReference type="Proteomes" id="UP000594263">
    <property type="component" value="Unplaced"/>
</dbReference>
<name>A0A7N0UY77_KALFE</name>
<reference evidence="2" key="1">
    <citation type="submission" date="2021-01" db="UniProtKB">
        <authorList>
            <consortium name="EnsemblPlants"/>
        </authorList>
    </citation>
    <scope>IDENTIFICATION</scope>
</reference>
<dbReference type="EnsemblPlants" id="Kaladp0094s0047.1.v1.1">
    <property type="protein sequence ID" value="Kaladp0094s0047.1.v1.1"/>
    <property type="gene ID" value="Kaladp0094s0047.v1.1"/>
</dbReference>
<dbReference type="InterPro" id="IPR006553">
    <property type="entry name" value="Leu-rich_rpt_Cys-con_subtyp"/>
</dbReference>
<dbReference type="InterPro" id="IPR032675">
    <property type="entry name" value="LRR_dom_sf"/>
</dbReference>
<evidence type="ECO:0008006" key="4">
    <source>
        <dbReference type="Google" id="ProtNLM"/>
    </source>
</evidence>
<dbReference type="GO" id="GO:0019005">
    <property type="term" value="C:SCF ubiquitin ligase complex"/>
    <property type="evidence" value="ECO:0007669"/>
    <property type="project" value="TreeGrafter"/>
</dbReference>
<feature type="compositionally biased region" description="Acidic residues" evidence="1">
    <location>
        <begin position="1"/>
        <end position="10"/>
    </location>
</feature>
<sequence length="741" mass="80788">MEPLEEEEEPVSAVSKQPLSNASGSRRRSLRLASKSRGGMVDEAESVVAAGTGSLNHVQASAGVERRDVATLETAARHQGHSSIHSGVMEAPVVASSSTRKRKMKSCDLMVENTGSGLNLRSGKILSDSSRIQAMGTGKSVCQNLPMKNVCVETFIDGSPSAGEIGAGSSKKKFTRDEKGKGLMVVEDLQTEASVAVELTETPEAKTLLDVPVPVQLNIQEGQSERILPQTASDARTTYLDRFRNIAKRNAVRFAHFNPETIEDSSDASVESDTPEMLDEIEAEDWPGPFSTAMKIIKDRANKSNAQHGSSAGKFSSKVEALWVPKQTLEPRQPKSPPSLEDLSMEVLVRNSSAISSLNSVPDLLRRKLCETLSDCRRMNSHLFKLLLSGSPTEVCIRDSSWLTEEEFMEHFAECDTTNLMVLQLDQCGRCMPDYVMHATLAQSSNSLPALVALSVQAACRFSDSGLYAIISAAPRLQSINLSQCSLITSSGINCLTISLGSVLRELYIDDCQNIDIMQCLPGLKEVKCLEVLSIAGIESVCDEFIKHLMVIHGLCLKELILTNCVKLTDCSLKAIADNSFSLRALNLVNISNLTDIGIGYLANGILKFQMLKFCRNSFSDEALAAFLETCGDSLEELWLNNIKAAGRNTAVALAKHTRKLVILDLSWCRNLVDDALGLIVDSCDSLRILKIFGCTQLTDVFFDGHSNPYVQVIGRQMTPILKHIKVLNPLQGPLRYSSAL</sequence>
<evidence type="ECO:0000313" key="3">
    <source>
        <dbReference type="Proteomes" id="UP000594263"/>
    </source>
</evidence>
<dbReference type="SUPFAM" id="SSF52047">
    <property type="entry name" value="RNI-like"/>
    <property type="match status" value="1"/>
</dbReference>